<dbReference type="Gene3D" id="3.40.50.2300">
    <property type="match status" value="1"/>
</dbReference>
<evidence type="ECO:0000313" key="4">
    <source>
        <dbReference type="EMBL" id="MXV16062.1"/>
    </source>
</evidence>
<organism evidence="4 5">
    <name type="scientific">Hufsiella ginkgonis</name>
    <dbReference type="NCBI Taxonomy" id="2695274"/>
    <lineage>
        <taxon>Bacteria</taxon>
        <taxon>Pseudomonadati</taxon>
        <taxon>Bacteroidota</taxon>
        <taxon>Sphingobacteriia</taxon>
        <taxon>Sphingobacteriales</taxon>
        <taxon>Sphingobacteriaceae</taxon>
        <taxon>Hufsiella</taxon>
    </lineage>
</organism>
<dbReference type="RefSeq" id="WP_160907017.1">
    <property type="nucleotide sequence ID" value="NZ_WVHS01000002.1"/>
</dbReference>
<dbReference type="PANTHER" id="PTHR44591:SF3">
    <property type="entry name" value="RESPONSE REGULATORY DOMAIN-CONTAINING PROTEIN"/>
    <property type="match status" value="1"/>
</dbReference>
<dbReference type="Pfam" id="PF00072">
    <property type="entry name" value="Response_reg"/>
    <property type="match status" value="1"/>
</dbReference>
<comment type="caution">
    <text evidence="4">The sequence shown here is derived from an EMBL/GenBank/DDBJ whole genome shotgun (WGS) entry which is preliminary data.</text>
</comment>
<reference evidence="4 5" key="1">
    <citation type="submission" date="2019-11" db="EMBL/GenBank/DDBJ databases">
        <title>Pedobacter sp. HMF7056 Genome sequencing and assembly.</title>
        <authorList>
            <person name="Kang H."/>
            <person name="Kim H."/>
            <person name="Joh K."/>
        </authorList>
    </citation>
    <scope>NUCLEOTIDE SEQUENCE [LARGE SCALE GENOMIC DNA]</scope>
    <source>
        <strain evidence="4 5">HMF7056</strain>
    </source>
</reference>
<sequence length="117" mass="13335">MSSKLMIIEDDHDILSILSRIFEDEGYEVKISTNGDVEEVIRNYQPDLVLCDIWLPKKKGTELCRSLKADESTRTIPFILSSTSMNLPKLAHECGADSYIEKPFNIKEVLNIVKAYL</sequence>
<dbReference type="InterPro" id="IPR050595">
    <property type="entry name" value="Bact_response_regulator"/>
</dbReference>
<dbReference type="SMART" id="SM00448">
    <property type="entry name" value="REC"/>
    <property type="match status" value="1"/>
</dbReference>
<proteinExistence type="predicted"/>
<gene>
    <name evidence="4" type="ORF">GS398_12175</name>
</gene>
<name>A0A7K1XYN8_9SPHI</name>
<feature type="domain" description="Response regulatory" evidence="3">
    <location>
        <begin position="4"/>
        <end position="117"/>
    </location>
</feature>
<accession>A0A7K1XYN8</accession>
<protein>
    <submittedName>
        <fullName evidence="4">Response regulator</fullName>
    </submittedName>
</protein>
<dbReference type="SUPFAM" id="SSF52172">
    <property type="entry name" value="CheY-like"/>
    <property type="match status" value="1"/>
</dbReference>
<dbReference type="Proteomes" id="UP000451233">
    <property type="component" value="Unassembled WGS sequence"/>
</dbReference>
<keyword evidence="1 2" id="KW-0597">Phosphoprotein</keyword>
<dbReference type="InterPro" id="IPR001789">
    <property type="entry name" value="Sig_transdc_resp-reg_receiver"/>
</dbReference>
<keyword evidence="5" id="KW-1185">Reference proteome</keyword>
<dbReference type="InterPro" id="IPR011006">
    <property type="entry name" value="CheY-like_superfamily"/>
</dbReference>
<dbReference type="EMBL" id="WVHS01000002">
    <property type="protein sequence ID" value="MXV16062.1"/>
    <property type="molecule type" value="Genomic_DNA"/>
</dbReference>
<evidence type="ECO:0000259" key="3">
    <source>
        <dbReference type="PROSITE" id="PS50110"/>
    </source>
</evidence>
<evidence type="ECO:0000313" key="5">
    <source>
        <dbReference type="Proteomes" id="UP000451233"/>
    </source>
</evidence>
<dbReference type="PANTHER" id="PTHR44591">
    <property type="entry name" value="STRESS RESPONSE REGULATOR PROTEIN 1"/>
    <property type="match status" value="1"/>
</dbReference>
<evidence type="ECO:0000256" key="2">
    <source>
        <dbReference type="PROSITE-ProRule" id="PRU00169"/>
    </source>
</evidence>
<dbReference type="AlphaFoldDB" id="A0A7K1XYN8"/>
<evidence type="ECO:0000256" key="1">
    <source>
        <dbReference type="ARBA" id="ARBA00022553"/>
    </source>
</evidence>
<dbReference type="PROSITE" id="PS50110">
    <property type="entry name" value="RESPONSE_REGULATORY"/>
    <property type="match status" value="1"/>
</dbReference>
<feature type="modified residue" description="4-aspartylphosphate" evidence="2">
    <location>
        <position position="52"/>
    </location>
</feature>
<dbReference type="GO" id="GO:0000160">
    <property type="term" value="P:phosphorelay signal transduction system"/>
    <property type="evidence" value="ECO:0007669"/>
    <property type="project" value="InterPro"/>
</dbReference>